<dbReference type="RefSeq" id="WP_109871492.1">
    <property type="nucleotide sequence ID" value="NZ_QGNA01000003.1"/>
</dbReference>
<reference evidence="3" key="1">
    <citation type="submission" date="2018-05" db="EMBL/GenBank/DDBJ databases">
        <authorList>
            <person name="Du Z."/>
            <person name="Wang X."/>
        </authorList>
    </citation>
    <scope>NUCLEOTIDE SEQUENCE [LARGE SCALE GENOMIC DNA]</scope>
    <source>
        <strain evidence="3">CQN31</strain>
    </source>
</reference>
<dbReference type="InterPro" id="IPR016181">
    <property type="entry name" value="Acyl_CoA_acyltransferase"/>
</dbReference>
<dbReference type="OrthoDB" id="7843527at2"/>
<dbReference type="GO" id="GO:0016747">
    <property type="term" value="F:acyltransferase activity, transferring groups other than amino-acyl groups"/>
    <property type="evidence" value="ECO:0007669"/>
    <property type="project" value="InterPro"/>
</dbReference>
<dbReference type="EMBL" id="QGNA01000003">
    <property type="protein sequence ID" value="PWS36699.1"/>
    <property type="molecule type" value="Genomic_DNA"/>
</dbReference>
<evidence type="ECO:0000313" key="2">
    <source>
        <dbReference type="EMBL" id="PWS36699.1"/>
    </source>
</evidence>
<organism evidence="2 3">
    <name type="scientific">Falsiroseomonas bella</name>
    <dbReference type="NCBI Taxonomy" id="2184016"/>
    <lineage>
        <taxon>Bacteria</taxon>
        <taxon>Pseudomonadati</taxon>
        <taxon>Pseudomonadota</taxon>
        <taxon>Alphaproteobacteria</taxon>
        <taxon>Acetobacterales</taxon>
        <taxon>Roseomonadaceae</taxon>
        <taxon>Falsiroseomonas</taxon>
    </lineage>
</organism>
<dbReference type="InterPro" id="IPR000182">
    <property type="entry name" value="GNAT_dom"/>
</dbReference>
<sequence>MLATSCRIAVTRASAAGAPLCFRRLNGEDRHALAVHLQELCGWDRVARWGSPRTDAEIDAECRGFDFRPRLGNVVGFGAVTGSGRIAGAALTWRLPDGGVTLAVSVSEPWRRRGIASELMACLVPGGLLGLGASTAEVSFEAENTAMRRLLRGLKAHVLFGTGRAMVTV</sequence>
<dbReference type="Gene3D" id="3.40.630.30">
    <property type="match status" value="1"/>
</dbReference>
<evidence type="ECO:0000259" key="1">
    <source>
        <dbReference type="Pfam" id="PF13302"/>
    </source>
</evidence>
<gene>
    <name evidence="2" type="ORF">DFH01_16335</name>
</gene>
<keyword evidence="3" id="KW-1185">Reference proteome</keyword>
<protein>
    <recommendedName>
        <fullName evidence="1">N-acetyltransferase domain-containing protein</fullName>
    </recommendedName>
</protein>
<name>A0A317FFH4_9PROT</name>
<dbReference type="AlphaFoldDB" id="A0A317FFH4"/>
<accession>A0A317FFH4</accession>
<feature type="domain" description="N-acetyltransferase" evidence="1">
    <location>
        <begin position="20"/>
        <end position="153"/>
    </location>
</feature>
<comment type="caution">
    <text evidence="2">The sequence shown here is derived from an EMBL/GenBank/DDBJ whole genome shotgun (WGS) entry which is preliminary data.</text>
</comment>
<proteinExistence type="predicted"/>
<evidence type="ECO:0000313" key="3">
    <source>
        <dbReference type="Proteomes" id="UP000245765"/>
    </source>
</evidence>
<dbReference type="SUPFAM" id="SSF55729">
    <property type="entry name" value="Acyl-CoA N-acyltransferases (Nat)"/>
    <property type="match status" value="1"/>
</dbReference>
<dbReference type="Proteomes" id="UP000245765">
    <property type="component" value="Unassembled WGS sequence"/>
</dbReference>
<dbReference type="Pfam" id="PF13302">
    <property type="entry name" value="Acetyltransf_3"/>
    <property type="match status" value="1"/>
</dbReference>